<feature type="signal peptide" evidence="1">
    <location>
        <begin position="1"/>
        <end position="23"/>
    </location>
</feature>
<reference evidence="3" key="1">
    <citation type="journal article" date="2019" name="Int. J. Syst. Evol. Microbiol.">
        <title>The Global Catalogue of Microorganisms (GCM) 10K type strain sequencing project: providing services to taxonomists for standard genome sequencing and annotation.</title>
        <authorList>
            <consortium name="The Broad Institute Genomics Platform"/>
            <consortium name="The Broad Institute Genome Sequencing Center for Infectious Disease"/>
            <person name="Wu L."/>
            <person name="Ma J."/>
        </authorList>
    </citation>
    <scope>NUCLEOTIDE SEQUENCE [LARGE SCALE GENOMIC DNA]</scope>
    <source>
        <strain evidence="3">NBRC 102407</strain>
    </source>
</reference>
<name>A0ABQ6FGP7_9RHOO</name>
<dbReference type="RefSeq" id="WP_284188969.1">
    <property type="nucleotide sequence ID" value="NZ_BSPX01000060.1"/>
</dbReference>
<evidence type="ECO:0000313" key="2">
    <source>
        <dbReference type="EMBL" id="GLT23787.1"/>
    </source>
</evidence>
<dbReference type="EMBL" id="BSPX01000060">
    <property type="protein sequence ID" value="GLT23787.1"/>
    <property type="molecule type" value="Genomic_DNA"/>
</dbReference>
<protein>
    <submittedName>
        <fullName evidence="2">Uncharacterized protein</fullName>
    </submittedName>
</protein>
<accession>A0ABQ6FGP7</accession>
<proteinExistence type="predicted"/>
<organism evidence="2 3">
    <name type="scientific">Zoogloea oryzae</name>
    <dbReference type="NCBI Taxonomy" id="310767"/>
    <lineage>
        <taxon>Bacteria</taxon>
        <taxon>Pseudomonadati</taxon>
        <taxon>Pseudomonadota</taxon>
        <taxon>Betaproteobacteria</taxon>
        <taxon>Rhodocyclales</taxon>
        <taxon>Zoogloeaceae</taxon>
        <taxon>Zoogloea</taxon>
    </lineage>
</organism>
<gene>
    <name evidence="2" type="ORF">GCM10007933_32580</name>
</gene>
<evidence type="ECO:0000256" key="1">
    <source>
        <dbReference type="SAM" id="SignalP"/>
    </source>
</evidence>
<evidence type="ECO:0000313" key="3">
    <source>
        <dbReference type="Proteomes" id="UP001157167"/>
    </source>
</evidence>
<keyword evidence="1" id="KW-0732">Signal</keyword>
<keyword evidence="3" id="KW-1185">Reference proteome</keyword>
<comment type="caution">
    <text evidence="2">The sequence shown here is derived from an EMBL/GenBank/DDBJ whole genome shotgun (WGS) entry which is preliminary data.</text>
</comment>
<sequence length="288" mass="31111">MKRLAFGLLFSLLAAGLAPDAIAESAATASVDLVYRDRQLASYITGSWYVDSLDGGSPLSQDFTYAADGTFIGVVKQTNPQLGSAALEYRGTWLVDGETIDGTVRRASNPAIKVPFSERFQITPVDADHLISTAMSSGARTVFSRSPETTEDHLLRMKEAVPDPGGDDAWVEIARSPAGSMSYDKRTLDRRGHIVGAWIRAVLSDATVAEMEKQSSAGQHMPAFKAIRTYSLIDCQRNLTKVRQVRVTMPDGSDVTVNAPAGAPERWTRFNPDMAQNSGPGTVCNVKP</sequence>
<feature type="chain" id="PRO_5046106079" evidence="1">
    <location>
        <begin position="24"/>
        <end position="288"/>
    </location>
</feature>
<dbReference type="Proteomes" id="UP001157167">
    <property type="component" value="Unassembled WGS sequence"/>
</dbReference>